<sequence>AGAPGPPAAPPEASTWPPDRRLIRGAQPPYKLPHRPSQSGSADAERTDDGAEESDVDSAPPPPELSDPKPQERHRHNPPPVSVESQTAPAQLMRCPSPTLRLLPRLRRRQAAGGDLPEEKEASTCGRWASGPLAAGFVQPLVENVINSVTLQQRVPPMASPRSGRVGIAISGGQTLMVSSADAGKPHRSIWRPLRCRKTSLSLKFSIFETKH</sequence>
<name>A0A1I8F5J0_9PLAT</name>
<proteinExistence type="predicted"/>
<keyword evidence="2" id="KW-1185">Reference proteome</keyword>
<evidence type="ECO:0000313" key="3">
    <source>
        <dbReference type="WBParaSite" id="maker-unitig_20709-snap-gene-0.2-mRNA-1"/>
    </source>
</evidence>
<feature type="region of interest" description="Disordered" evidence="1">
    <location>
        <begin position="1"/>
        <end position="90"/>
    </location>
</feature>
<organism evidence="2 3">
    <name type="scientific">Macrostomum lignano</name>
    <dbReference type="NCBI Taxonomy" id="282301"/>
    <lineage>
        <taxon>Eukaryota</taxon>
        <taxon>Metazoa</taxon>
        <taxon>Spiralia</taxon>
        <taxon>Lophotrochozoa</taxon>
        <taxon>Platyhelminthes</taxon>
        <taxon>Rhabditophora</taxon>
        <taxon>Macrostomorpha</taxon>
        <taxon>Macrostomida</taxon>
        <taxon>Macrostomidae</taxon>
        <taxon>Macrostomum</taxon>
    </lineage>
</organism>
<evidence type="ECO:0000256" key="1">
    <source>
        <dbReference type="SAM" id="MobiDB-lite"/>
    </source>
</evidence>
<feature type="compositionally biased region" description="Pro residues" evidence="1">
    <location>
        <begin position="1"/>
        <end position="10"/>
    </location>
</feature>
<dbReference type="WBParaSite" id="maker-unitig_20709-snap-gene-0.2-mRNA-1">
    <property type="protein sequence ID" value="maker-unitig_20709-snap-gene-0.2-mRNA-1"/>
    <property type="gene ID" value="maker-unitig_20709-snap-gene-0.2"/>
</dbReference>
<dbReference type="AlphaFoldDB" id="A0A1I8F5J0"/>
<dbReference type="Proteomes" id="UP000095280">
    <property type="component" value="Unplaced"/>
</dbReference>
<evidence type="ECO:0000313" key="2">
    <source>
        <dbReference type="Proteomes" id="UP000095280"/>
    </source>
</evidence>
<accession>A0A1I8F5J0</accession>
<protein>
    <submittedName>
        <fullName evidence="3">AT-hook motif nuclear-localized protein</fullName>
    </submittedName>
</protein>
<reference evidence="3" key="1">
    <citation type="submission" date="2016-11" db="UniProtKB">
        <authorList>
            <consortium name="WormBaseParasite"/>
        </authorList>
    </citation>
    <scope>IDENTIFICATION</scope>
</reference>